<dbReference type="PANTHER" id="PTHR24198:SF165">
    <property type="entry name" value="ANKYRIN REPEAT-CONTAINING PROTEIN-RELATED"/>
    <property type="match status" value="1"/>
</dbReference>
<organism evidence="5 6">
    <name type="scientific">Pycnococcus provasolii</name>
    <dbReference type="NCBI Taxonomy" id="41880"/>
    <lineage>
        <taxon>Eukaryota</taxon>
        <taxon>Viridiplantae</taxon>
        <taxon>Chlorophyta</taxon>
        <taxon>Pseudoscourfieldiophyceae</taxon>
        <taxon>Pseudoscourfieldiales</taxon>
        <taxon>Pycnococcaceae</taxon>
        <taxon>Pycnococcus</taxon>
    </lineage>
</organism>
<evidence type="ECO:0000256" key="3">
    <source>
        <dbReference type="PROSITE-ProRule" id="PRU00023"/>
    </source>
</evidence>
<evidence type="ECO:0000313" key="5">
    <source>
        <dbReference type="EMBL" id="GHP05679.1"/>
    </source>
</evidence>
<protein>
    <submittedName>
        <fullName evidence="5">Uncharacterized protein</fullName>
    </submittedName>
</protein>
<dbReference type="AlphaFoldDB" id="A0A830HK57"/>
<proteinExistence type="predicted"/>
<keyword evidence="2 3" id="KW-0040">ANK repeat</keyword>
<dbReference type="PROSITE" id="PS50297">
    <property type="entry name" value="ANK_REP_REGION"/>
    <property type="match status" value="2"/>
</dbReference>
<evidence type="ECO:0000256" key="1">
    <source>
        <dbReference type="ARBA" id="ARBA00022737"/>
    </source>
</evidence>
<dbReference type="SUPFAM" id="SSF48403">
    <property type="entry name" value="Ankyrin repeat"/>
    <property type="match status" value="1"/>
</dbReference>
<evidence type="ECO:0000256" key="2">
    <source>
        <dbReference type="ARBA" id="ARBA00023043"/>
    </source>
</evidence>
<evidence type="ECO:0000256" key="4">
    <source>
        <dbReference type="SAM" id="MobiDB-lite"/>
    </source>
</evidence>
<comment type="caution">
    <text evidence="5">The sequence shown here is derived from an EMBL/GenBank/DDBJ whole genome shotgun (WGS) entry which is preliminary data.</text>
</comment>
<accession>A0A830HK57</accession>
<dbReference type="Pfam" id="PF12796">
    <property type="entry name" value="Ank_2"/>
    <property type="match status" value="1"/>
</dbReference>
<feature type="region of interest" description="Disordered" evidence="4">
    <location>
        <begin position="156"/>
        <end position="188"/>
    </location>
</feature>
<dbReference type="SMART" id="SM00248">
    <property type="entry name" value="ANK"/>
    <property type="match status" value="3"/>
</dbReference>
<dbReference type="Proteomes" id="UP000660262">
    <property type="component" value="Unassembled WGS sequence"/>
</dbReference>
<dbReference type="EMBL" id="BNJQ01000010">
    <property type="protein sequence ID" value="GHP05679.1"/>
    <property type="molecule type" value="Genomic_DNA"/>
</dbReference>
<dbReference type="PANTHER" id="PTHR24198">
    <property type="entry name" value="ANKYRIN REPEAT AND PROTEIN KINASE DOMAIN-CONTAINING PROTEIN"/>
    <property type="match status" value="1"/>
</dbReference>
<name>A0A830HK57_9CHLO</name>
<gene>
    <name evidence="5" type="ORF">PPROV_000442900</name>
</gene>
<dbReference type="PROSITE" id="PS50088">
    <property type="entry name" value="ANK_REPEAT"/>
    <property type="match status" value="2"/>
</dbReference>
<feature type="repeat" description="ANK" evidence="3">
    <location>
        <begin position="63"/>
        <end position="95"/>
    </location>
</feature>
<dbReference type="InterPro" id="IPR002110">
    <property type="entry name" value="Ankyrin_rpt"/>
</dbReference>
<dbReference type="InterPro" id="IPR036770">
    <property type="entry name" value="Ankyrin_rpt-contain_sf"/>
</dbReference>
<feature type="repeat" description="ANK" evidence="3">
    <location>
        <begin position="96"/>
        <end position="128"/>
    </location>
</feature>
<keyword evidence="1" id="KW-0677">Repeat</keyword>
<keyword evidence="6" id="KW-1185">Reference proteome</keyword>
<dbReference type="OrthoDB" id="566830at2759"/>
<dbReference type="Gene3D" id="1.25.40.20">
    <property type="entry name" value="Ankyrin repeat-containing domain"/>
    <property type="match status" value="2"/>
</dbReference>
<sequence>MAAESGGLELVAPPESGYAGHDVSLWSLEQLSEQAVDCARYGDHDDLLFLLKDTRIDGAVAWDNKTALHMAAANGHASIVDVLVERGADVDVPNAEGSTALHWACVNGQAQVARKLVDAGASVAVLNKSSRTPLDEAIAHNRIEVVEALQGSLGMGLAESDRVDPEQAGTEDANQGGGDDDDVPRKYG</sequence>
<evidence type="ECO:0000313" key="6">
    <source>
        <dbReference type="Proteomes" id="UP000660262"/>
    </source>
</evidence>
<reference evidence="5" key="1">
    <citation type="submission" date="2020-10" db="EMBL/GenBank/DDBJ databases">
        <title>Unveiling of a novel bifunctional photoreceptor, Dualchrome1, isolated from a cosmopolitan green alga.</title>
        <authorList>
            <person name="Suzuki S."/>
            <person name="Kawachi M."/>
        </authorList>
    </citation>
    <scope>NUCLEOTIDE SEQUENCE</scope>
    <source>
        <strain evidence="5">NIES 2893</strain>
    </source>
</reference>